<accession>B9G6J2</accession>
<gene>
    <name evidence="1" type="ORF">OsJ_32098</name>
</gene>
<sequence>MVPDTRYQPVPDFRYQRYQSVPKVPSTRYQLIPKVLGIKMECTWKRRGVT</sequence>
<dbReference type="EMBL" id="CM000147">
    <property type="protein sequence ID" value="EEE51239.1"/>
    <property type="molecule type" value="Genomic_DNA"/>
</dbReference>
<protein>
    <submittedName>
        <fullName evidence="1">Uncharacterized protein</fullName>
    </submittedName>
</protein>
<proteinExistence type="predicted"/>
<reference evidence="1" key="1">
    <citation type="journal article" date="2005" name="PLoS Biol.">
        <title>The genomes of Oryza sativa: a history of duplications.</title>
        <authorList>
            <person name="Yu J."/>
            <person name="Wang J."/>
            <person name="Lin W."/>
            <person name="Li S."/>
            <person name="Li H."/>
            <person name="Zhou J."/>
            <person name="Ni P."/>
            <person name="Dong W."/>
            <person name="Hu S."/>
            <person name="Zeng C."/>
            <person name="Zhang J."/>
            <person name="Zhang Y."/>
            <person name="Li R."/>
            <person name="Xu Z."/>
            <person name="Li S."/>
            <person name="Li X."/>
            <person name="Zheng H."/>
            <person name="Cong L."/>
            <person name="Lin L."/>
            <person name="Yin J."/>
            <person name="Geng J."/>
            <person name="Li G."/>
            <person name="Shi J."/>
            <person name="Liu J."/>
            <person name="Lv H."/>
            <person name="Li J."/>
            <person name="Wang J."/>
            <person name="Deng Y."/>
            <person name="Ran L."/>
            <person name="Shi X."/>
            <person name="Wang X."/>
            <person name="Wu Q."/>
            <person name="Li C."/>
            <person name="Ren X."/>
            <person name="Wang J."/>
            <person name="Wang X."/>
            <person name="Li D."/>
            <person name="Liu D."/>
            <person name="Zhang X."/>
            <person name="Ji Z."/>
            <person name="Zhao W."/>
            <person name="Sun Y."/>
            <person name="Zhang Z."/>
            <person name="Bao J."/>
            <person name="Han Y."/>
            <person name="Dong L."/>
            <person name="Ji J."/>
            <person name="Chen P."/>
            <person name="Wu S."/>
            <person name="Liu J."/>
            <person name="Xiao Y."/>
            <person name="Bu D."/>
            <person name="Tan J."/>
            <person name="Yang L."/>
            <person name="Ye C."/>
            <person name="Zhang J."/>
            <person name="Xu J."/>
            <person name="Zhou Y."/>
            <person name="Yu Y."/>
            <person name="Zhang B."/>
            <person name="Zhuang S."/>
            <person name="Wei H."/>
            <person name="Liu B."/>
            <person name="Lei M."/>
            <person name="Yu H."/>
            <person name="Li Y."/>
            <person name="Xu H."/>
            <person name="Wei S."/>
            <person name="He X."/>
            <person name="Fang L."/>
            <person name="Zhang Z."/>
            <person name="Zhang Y."/>
            <person name="Huang X."/>
            <person name="Su Z."/>
            <person name="Tong W."/>
            <person name="Li J."/>
            <person name="Tong Z."/>
            <person name="Li S."/>
            <person name="Ye J."/>
            <person name="Wang L."/>
            <person name="Fang L."/>
            <person name="Lei T."/>
            <person name="Chen C."/>
            <person name="Chen H."/>
            <person name="Xu Z."/>
            <person name="Li H."/>
            <person name="Huang H."/>
            <person name="Zhang F."/>
            <person name="Xu H."/>
            <person name="Li N."/>
            <person name="Zhao C."/>
            <person name="Li S."/>
            <person name="Dong L."/>
            <person name="Huang Y."/>
            <person name="Li L."/>
            <person name="Xi Y."/>
            <person name="Qi Q."/>
            <person name="Li W."/>
            <person name="Zhang B."/>
            <person name="Hu W."/>
            <person name="Zhang Y."/>
            <person name="Tian X."/>
            <person name="Jiao Y."/>
            <person name="Liang X."/>
            <person name="Jin J."/>
            <person name="Gao L."/>
            <person name="Zheng W."/>
            <person name="Hao B."/>
            <person name="Liu S."/>
            <person name="Wang W."/>
            <person name="Yuan L."/>
            <person name="Cao M."/>
            <person name="McDermott J."/>
            <person name="Samudrala R."/>
            <person name="Wang J."/>
            <person name="Wong G.K."/>
            <person name="Yang H."/>
        </authorList>
    </citation>
    <scope>NUCLEOTIDE SEQUENCE [LARGE SCALE GENOMIC DNA]</scope>
</reference>
<reference evidence="1" key="2">
    <citation type="submission" date="2008-12" db="EMBL/GenBank/DDBJ databases">
        <title>Improved gene annotation of the rice (Oryza sativa) genomes.</title>
        <authorList>
            <person name="Wang J."/>
            <person name="Li R."/>
            <person name="Fan W."/>
            <person name="Huang Q."/>
            <person name="Zhang J."/>
            <person name="Zhou Y."/>
            <person name="Hu Y."/>
            <person name="Zi S."/>
            <person name="Li J."/>
            <person name="Ni P."/>
            <person name="Zheng H."/>
            <person name="Zhang Y."/>
            <person name="Zhao M."/>
            <person name="Hao Q."/>
            <person name="McDermott J."/>
            <person name="Samudrala R."/>
            <person name="Kristiansen K."/>
            <person name="Wong G.K.-S."/>
        </authorList>
    </citation>
    <scope>NUCLEOTIDE SEQUENCE</scope>
</reference>
<name>B9G6J2_ORYSJ</name>
<dbReference type="AlphaFoldDB" id="B9G6J2"/>
<evidence type="ECO:0000313" key="1">
    <source>
        <dbReference type="EMBL" id="EEE51239.1"/>
    </source>
</evidence>
<organism evidence="1">
    <name type="scientific">Oryza sativa subsp. japonica</name>
    <name type="common">Rice</name>
    <dbReference type="NCBI Taxonomy" id="39947"/>
    <lineage>
        <taxon>Eukaryota</taxon>
        <taxon>Viridiplantae</taxon>
        <taxon>Streptophyta</taxon>
        <taxon>Embryophyta</taxon>
        <taxon>Tracheophyta</taxon>
        <taxon>Spermatophyta</taxon>
        <taxon>Magnoliopsida</taxon>
        <taxon>Liliopsida</taxon>
        <taxon>Poales</taxon>
        <taxon>Poaceae</taxon>
        <taxon>BOP clade</taxon>
        <taxon>Oryzoideae</taxon>
        <taxon>Oryzeae</taxon>
        <taxon>Oryzinae</taxon>
        <taxon>Oryza</taxon>
        <taxon>Oryza sativa</taxon>
    </lineage>
</organism>
<dbReference type="Proteomes" id="UP000007752">
    <property type="component" value="Chromosome 10"/>
</dbReference>